<dbReference type="InterPro" id="IPR000873">
    <property type="entry name" value="AMP-dep_synth/lig_dom"/>
</dbReference>
<evidence type="ECO:0000313" key="6">
    <source>
        <dbReference type="EMBL" id="MBW4434725.1"/>
    </source>
</evidence>
<dbReference type="InterPro" id="IPR036736">
    <property type="entry name" value="ACP-like_sf"/>
</dbReference>
<dbReference type="SUPFAM" id="SSF55469">
    <property type="entry name" value="FMN-dependent nitroreductase-like"/>
    <property type="match status" value="1"/>
</dbReference>
<evidence type="ECO:0000256" key="3">
    <source>
        <dbReference type="ARBA" id="ARBA00022553"/>
    </source>
</evidence>
<dbReference type="InterPro" id="IPR009081">
    <property type="entry name" value="PP-bd_ACP"/>
</dbReference>
<dbReference type="SUPFAM" id="SSF47336">
    <property type="entry name" value="ACP-like"/>
    <property type="match status" value="1"/>
</dbReference>
<evidence type="ECO:0000313" key="7">
    <source>
        <dbReference type="Proteomes" id="UP000813215"/>
    </source>
</evidence>
<evidence type="ECO:0000256" key="1">
    <source>
        <dbReference type="ARBA" id="ARBA00001957"/>
    </source>
</evidence>
<dbReference type="SUPFAM" id="SSF56801">
    <property type="entry name" value="Acetyl-CoA synthetase-like"/>
    <property type="match status" value="1"/>
</dbReference>
<dbReference type="CDD" id="cd12114">
    <property type="entry name" value="A_NRPS_TlmIV_like"/>
    <property type="match status" value="1"/>
</dbReference>
<reference evidence="6" key="1">
    <citation type="submission" date="2021-05" db="EMBL/GenBank/DDBJ databases">
        <authorList>
            <person name="Pietrasiak N."/>
            <person name="Ward R."/>
            <person name="Stajich J.E."/>
            <person name="Kurbessoian T."/>
        </authorList>
    </citation>
    <scope>NUCLEOTIDE SEQUENCE</scope>
    <source>
        <strain evidence="6">HA4357-MV3</strain>
    </source>
</reference>
<evidence type="ECO:0000259" key="5">
    <source>
        <dbReference type="PROSITE" id="PS50075"/>
    </source>
</evidence>
<dbReference type="PROSITE" id="PS00012">
    <property type="entry name" value="PHOSPHOPANTETHEINE"/>
    <property type="match status" value="1"/>
</dbReference>
<dbReference type="InterPro" id="IPR020806">
    <property type="entry name" value="PKS_PP-bd"/>
</dbReference>
<dbReference type="Gene3D" id="1.10.10.1830">
    <property type="entry name" value="Non-ribosomal peptide synthase, adenylation domain"/>
    <property type="match status" value="1"/>
</dbReference>
<dbReference type="Pfam" id="PF18563">
    <property type="entry name" value="TubC_N"/>
    <property type="match status" value="1"/>
</dbReference>
<dbReference type="InterPro" id="IPR029479">
    <property type="entry name" value="Nitroreductase"/>
</dbReference>
<dbReference type="InterPro" id="IPR041464">
    <property type="entry name" value="TubC_N"/>
</dbReference>
<dbReference type="GO" id="GO:0008610">
    <property type="term" value="P:lipid biosynthetic process"/>
    <property type="evidence" value="ECO:0007669"/>
    <property type="project" value="UniProtKB-ARBA"/>
</dbReference>
<dbReference type="GO" id="GO:0016491">
    <property type="term" value="F:oxidoreductase activity"/>
    <property type="evidence" value="ECO:0007669"/>
    <property type="project" value="InterPro"/>
</dbReference>
<dbReference type="FunFam" id="3.30.559.10:FF:000023">
    <property type="entry name" value="Non-ribosomal peptide synthetase"/>
    <property type="match status" value="1"/>
</dbReference>
<dbReference type="GO" id="GO:0044550">
    <property type="term" value="P:secondary metabolite biosynthetic process"/>
    <property type="evidence" value="ECO:0007669"/>
    <property type="project" value="TreeGrafter"/>
</dbReference>
<dbReference type="PROSITE" id="PS50075">
    <property type="entry name" value="CARRIER"/>
    <property type="match status" value="1"/>
</dbReference>
<keyword evidence="4" id="KW-0436">Ligase</keyword>
<dbReference type="Gene3D" id="3.30.559.10">
    <property type="entry name" value="Chloramphenicol acetyltransferase-like domain"/>
    <property type="match status" value="1"/>
</dbReference>
<dbReference type="Proteomes" id="UP000813215">
    <property type="component" value="Unassembled WGS sequence"/>
</dbReference>
<dbReference type="InterPro" id="IPR020051">
    <property type="entry name" value="SagB-type_dehydrogenase"/>
</dbReference>
<dbReference type="Pfam" id="PF00881">
    <property type="entry name" value="Nitroreductase"/>
    <property type="match status" value="1"/>
</dbReference>
<dbReference type="InterPro" id="IPR010071">
    <property type="entry name" value="AA_adenyl_dom"/>
</dbReference>
<comment type="caution">
    <text evidence="6">The sequence shown here is derived from an EMBL/GenBank/DDBJ whole genome shotgun (WGS) entry which is preliminary data.</text>
</comment>
<dbReference type="Pfam" id="PF00668">
    <property type="entry name" value="Condensation"/>
    <property type="match status" value="1"/>
</dbReference>
<reference evidence="6" key="2">
    <citation type="journal article" date="2022" name="Microbiol. Resour. Announc.">
        <title>Metagenome Sequencing to Explore Phylogenomics of Terrestrial Cyanobacteria.</title>
        <authorList>
            <person name="Ward R.D."/>
            <person name="Stajich J.E."/>
            <person name="Johansen J.R."/>
            <person name="Huntemann M."/>
            <person name="Clum A."/>
            <person name="Foster B."/>
            <person name="Foster B."/>
            <person name="Roux S."/>
            <person name="Palaniappan K."/>
            <person name="Varghese N."/>
            <person name="Mukherjee S."/>
            <person name="Reddy T.B.K."/>
            <person name="Daum C."/>
            <person name="Copeland A."/>
            <person name="Chen I.A."/>
            <person name="Ivanova N.N."/>
            <person name="Kyrpides N.C."/>
            <person name="Shapiro N."/>
            <person name="Eloe-Fadrosh E.A."/>
            <person name="Pietrasiak N."/>
        </authorList>
    </citation>
    <scope>NUCLEOTIDE SEQUENCE</scope>
    <source>
        <strain evidence="6">HA4357-MV3</strain>
    </source>
</reference>
<dbReference type="InterPro" id="IPR006162">
    <property type="entry name" value="Ppantetheine_attach_site"/>
</dbReference>
<dbReference type="CDD" id="cd02142">
    <property type="entry name" value="McbC_SagB-like_oxidoreductase"/>
    <property type="match status" value="1"/>
</dbReference>
<dbReference type="InterPro" id="IPR044894">
    <property type="entry name" value="TubC_N_sf"/>
</dbReference>
<keyword evidence="3" id="KW-0597">Phosphoprotein</keyword>
<dbReference type="SUPFAM" id="SSF52777">
    <property type="entry name" value="CoA-dependent acyltransferases"/>
    <property type="match status" value="2"/>
</dbReference>
<dbReference type="PROSITE" id="PS00455">
    <property type="entry name" value="AMP_BINDING"/>
    <property type="match status" value="1"/>
</dbReference>
<dbReference type="GO" id="GO:0005737">
    <property type="term" value="C:cytoplasm"/>
    <property type="evidence" value="ECO:0007669"/>
    <property type="project" value="TreeGrafter"/>
</dbReference>
<dbReference type="GO" id="GO:0043041">
    <property type="term" value="P:amino acid activation for nonribosomal peptide biosynthetic process"/>
    <property type="evidence" value="ECO:0007669"/>
    <property type="project" value="TreeGrafter"/>
</dbReference>
<dbReference type="NCBIfam" id="TIGR03605">
    <property type="entry name" value="antibiot_sagB"/>
    <property type="match status" value="1"/>
</dbReference>
<dbReference type="EMBL" id="JAHHHW010000141">
    <property type="protein sequence ID" value="MBW4434725.1"/>
    <property type="molecule type" value="Genomic_DNA"/>
</dbReference>
<organism evidence="6 7">
    <name type="scientific">Pelatocladus maniniholoensis HA4357-MV3</name>
    <dbReference type="NCBI Taxonomy" id="1117104"/>
    <lineage>
        <taxon>Bacteria</taxon>
        <taxon>Bacillati</taxon>
        <taxon>Cyanobacteriota</taxon>
        <taxon>Cyanophyceae</taxon>
        <taxon>Nostocales</taxon>
        <taxon>Nostocaceae</taxon>
        <taxon>Pelatocladus</taxon>
    </lineage>
</organism>
<dbReference type="Gene3D" id="2.30.38.10">
    <property type="entry name" value="Luciferase, Domain 3"/>
    <property type="match status" value="1"/>
</dbReference>
<dbReference type="Gene3D" id="3.40.50.980">
    <property type="match status" value="2"/>
</dbReference>
<dbReference type="FunFam" id="3.30.559.30:FF:000006">
    <property type="entry name" value="Yersiniabactin polyketide/non-ribosomal peptide synthetase"/>
    <property type="match status" value="1"/>
</dbReference>
<dbReference type="Gene3D" id="3.40.109.10">
    <property type="entry name" value="NADH Oxidase"/>
    <property type="match status" value="1"/>
</dbReference>
<feature type="domain" description="Carrier" evidence="5">
    <location>
        <begin position="1319"/>
        <end position="1394"/>
    </location>
</feature>
<accession>A0A9E3HC45</accession>
<dbReference type="NCBIfam" id="TIGR01733">
    <property type="entry name" value="AA-adenyl-dom"/>
    <property type="match status" value="1"/>
</dbReference>
<dbReference type="Gene3D" id="3.30.559.30">
    <property type="entry name" value="Nonribosomal peptide synthetase, condensation domain"/>
    <property type="match status" value="1"/>
</dbReference>
<evidence type="ECO:0000256" key="4">
    <source>
        <dbReference type="ARBA" id="ARBA00022598"/>
    </source>
</evidence>
<dbReference type="InterPro" id="IPR001242">
    <property type="entry name" value="Condensation_dom"/>
</dbReference>
<dbReference type="Pfam" id="PF00550">
    <property type="entry name" value="PP-binding"/>
    <property type="match status" value="1"/>
</dbReference>
<evidence type="ECO:0000256" key="2">
    <source>
        <dbReference type="ARBA" id="ARBA00022450"/>
    </source>
</evidence>
<dbReference type="FunFam" id="3.40.50.980:FF:000001">
    <property type="entry name" value="Non-ribosomal peptide synthetase"/>
    <property type="match status" value="1"/>
</dbReference>
<sequence length="1416" mass="160888">MNLNELLTELSKRNVKVWAEADNLRVRAPKEALTLDLRNSIAEHKVDLLRLLCESNFSMHDDALPAVLPVLDERYQPFPLTDIQYAYWVGRSGEFELSNVATHAYLELECNGLDLERLNCAWQQLIERHEMLRTVVLPDGTQKILTDVPLYQISVLDLLGEDPESIRFKTEEIRQQMSHQMLPTDKWPLFDIRVAHLSETFFRLYLSFDALVTDLGSLHLLFQEWSQLYQNPELVLPQLELSFRDYVLAEERLVGTQLYQRSQAYWFNRLDSLPPAPDLPLAKNPNSLKQPRFHRRTFWLNTEYWQKLKKYATDANLTPSGVLLAAYAEILTTWSKSPQFTIDLTLFNRLPLHPQVNQIVGDFTSVILLQIDNSTVNESFVSRAVRLQKQLWQDLDHRYVNGVHILRELARKKRNSPKAMMPVVFTSALGVGSLNSNSPGLSQFGEIVYGISQTPQVWLDHQVIKQDGGLVFNWDAVEDLFPPGMLDDMFNAYCNFLVQLATQEPVWHSMTRQLVPPEQLSQRVAINATKAPLSGEMLHTLFTRQVERCGDRCAIISPQHTLTYSELNKLAHQVAHQLRQLGASPNRLIAVVMEKGWEQVVAVLGILISGAAYLPIDPDLPIERQKYLLKQGEIQIVLTQSCVNVKLEWSSDIHRINIDTEKLTDHSPSTLESVQNPKDLAYVIYTSGSTGLPKGVMIDHQAAVNTILDINQYFQIGEQDCILALSALNFDLSVYDIFGILAAGGTIVIPKATATRDPAHWIDLMTHYQVTLWNSVPALMQMLVEYIKLHPDKVPSSLRLTLLSGDWLPLNLPTQIKTLWPKAQVVSLGGATEASIWSIFYPIENISPEWKSIPYGRSLTNQSFYVFNELLEPCPIWVSGQLYIGGVGLAKGYWRDQEKTQNSFITHPRTKERLYKTGDLGRYLPDGNIEFLGREDFQVKVNGYRIELGEIEVALKQHPLITDAIVTAIEQGKEQKQLVAYVISNLERKSAHLQKESAVLPVEAIEFQKLEGVITDPVERIEFKLRQPGLQSLDQNHLTVELIRPEFNQTLTQTYLKRQSYRQMLEEPVPFEQFGLFLSCLMQMKVNHIPLPKYRYPSAGSLYPVQTYLLIKPNRVEKLEGGIYYYHPAEHRLVLIKAVTNISEIEDSLYSGSNKSIFEQAAFALFLIGQMDAINPMYGGWARDFCLLEAGYMSQLLMDTAPDYEVGLCPIGHLNFEKLRNLSGLSSSKHIVLHSFIGGRIILEQTKQWLRSTASPTDESALTSEKLSIYLQQKLPSYMVPCIYVFLDKLPLTPNGKIDRKSLPIPDAASLELPAAFVAPYTATQKTIVVICADVLALEKIGIHDNLIMLGVDSLQATQIVARLRKIFPVELPLRQLWESPTIADLAEYIDIALWATSDQQNRSDFNNSEREEGEI</sequence>
<dbReference type="InterPro" id="IPR020845">
    <property type="entry name" value="AMP-binding_CS"/>
</dbReference>
<keyword evidence="2" id="KW-0596">Phosphopantetheine</keyword>
<dbReference type="PANTHER" id="PTHR45527:SF10">
    <property type="entry name" value="PYOCHELIN SYNTHASE PCHF"/>
    <property type="match status" value="1"/>
</dbReference>
<dbReference type="Gene3D" id="3.30.300.30">
    <property type="match status" value="2"/>
</dbReference>
<dbReference type="FunFam" id="3.40.50.12780:FF:000012">
    <property type="entry name" value="Non-ribosomal peptide synthetase"/>
    <property type="match status" value="1"/>
</dbReference>
<dbReference type="GO" id="GO:0031177">
    <property type="term" value="F:phosphopantetheine binding"/>
    <property type="evidence" value="ECO:0007669"/>
    <property type="project" value="InterPro"/>
</dbReference>
<dbReference type="GO" id="GO:0016874">
    <property type="term" value="F:ligase activity"/>
    <property type="evidence" value="ECO:0007669"/>
    <property type="project" value="UniProtKB-KW"/>
</dbReference>
<proteinExistence type="predicted"/>
<dbReference type="Pfam" id="PF00501">
    <property type="entry name" value="AMP-binding"/>
    <property type="match status" value="1"/>
</dbReference>
<dbReference type="InterPro" id="IPR000415">
    <property type="entry name" value="Nitroreductase-like"/>
</dbReference>
<dbReference type="SMART" id="SM00823">
    <property type="entry name" value="PKS_PP"/>
    <property type="match status" value="1"/>
</dbReference>
<dbReference type="InterPro" id="IPR045851">
    <property type="entry name" value="AMP-bd_C_sf"/>
</dbReference>
<name>A0A9E3HC45_9NOST</name>
<gene>
    <name evidence="6" type="ORF">KME28_24185</name>
</gene>
<dbReference type="InterPro" id="IPR057737">
    <property type="entry name" value="Condensation_MtbB-like"/>
</dbReference>
<protein>
    <submittedName>
        <fullName evidence="6">Amino acid adenylation domain-containing protein</fullName>
    </submittedName>
</protein>
<dbReference type="InterPro" id="IPR023213">
    <property type="entry name" value="CAT-like_dom_sf"/>
</dbReference>
<dbReference type="PANTHER" id="PTHR45527">
    <property type="entry name" value="NONRIBOSOMAL PEPTIDE SYNTHETASE"/>
    <property type="match status" value="1"/>
</dbReference>
<dbReference type="Gene3D" id="1.10.1200.10">
    <property type="entry name" value="ACP-like"/>
    <property type="match status" value="1"/>
</dbReference>
<comment type="cofactor">
    <cofactor evidence="1">
        <name>pantetheine 4'-phosphate</name>
        <dbReference type="ChEBI" id="CHEBI:47942"/>
    </cofactor>
</comment>
<dbReference type="CDD" id="cd19535">
    <property type="entry name" value="Cyc_NRPS"/>
    <property type="match status" value="1"/>
</dbReference>